<proteinExistence type="predicted"/>
<comment type="caution">
    <text evidence="2">The sequence shown here is derived from an EMBL/GenBank/DDBJ whole genome shotgun (WGS) entry which is preliminary data.</text>
</comment>
<dbReference type="EMBL" id="JBANRG010000023">
    <property type="protein sequence ID" value="KAK7455167.1"/>
    <property type="molecule type" value="Genomic_DNA"/>
</dbReference>
<evidence type="ECO:0000256" key="1">
    <source>
        <dbReference type="SAM" id="MobiDB-lite"/>
    </source>
</evidence>
<evidence type="ECO:0000313" key="3">
    <source>
        <dbReference type="Proteomes" id="UP001498398"/>
    </source>
</evidence>
<protein>
    <submittedName>
        <fullName evidence="2">Uncharacterized protein</fullName>
    </submittedName>
</protein>
<name>A0ABR1JC88_9AGAR</name>
<sequence length="228" mass="25476">MAGHGITGFPCSSQQDLSVGDIVGVRISPVQVYCEAIGHKADAAQRDARSRRTRQSQHGASARGPRPAIIMDQRTDPSSGQKSFQVCVCASFSSTRWESLHNNTKDLIIPITNSKITFPDGVRLLRTDPPWPKDIQYVITRSVWTSDIEEWRCRGGQRYRVGQEDCDLLDVIGMEQEHSLAEKLRTYPRNGAGWLEDIKRAIAVVNPILYHAAHLEAELSSVGLRKRI</sequence>
<feature type="region of interest" description="Disordered" evidence="1">
    <location>
        <begin position="44"/>
        <end position="79"/>
    </location>
</feature>
<reference evidence="2 3" key="1">
    <citation type="submission" date="2024-01" db="EMBL/GenBank/DDBJ databases">
        <title>A draft genome for the cacao thread blight pathogen Marasmiellus scandens.</title>
        <authorList>
            <person name="Baruah I.K."/>
            <person name="Leung J."/>
            <person name="Bukari Y."/>
            <person name="Amoako-Attah I."/>
            <person name="Meinhardt L.W."/>
            <person name="Bailey B.A."/>
            <person name="Cohen S.P."/>
        </authorList>
    </citation>
    <scope>NUCLEOTIDE SEQUENCE [LARGE SCALE GENOMIC DNA]</scope>
    <source>
        <strain evidence="2 3">GH-19</strain>
    </source>
</reference>
<accession>A0ABR1JC88</accession>
<dbReference type="Proteomes" id="UP001498398">
    <property type="component" value="Unassembled WGS sequence"/>
</dbReference>
<keyword evidence="3" id="KW-1185">Reference proteome</keyword>
<gene>
    <name evidence="2" type="ORF">VKT23_011038</name>
</gene>
<evidence type="ECO:0000313" key="2">
    <source>
        <dbReference type="EMBL" id="KAK7455167.1"/>
    </source>
</evidence>
<organism evidence="2 3">
    <name type="scientific">Marasmiellus scandens</name>
    <dbReference type="NCBI Taxonomy" id="2682957"/>
    <lineage>
        <taxon>Eukaryota</taxon>
        <taxon>Fungi</taxon>
        <taxon>Dikarya</taxon>
        <taxon>Basidiomycota</taxon>
        <taxon>Agaricomycotina</taxon>
        <taxon>Agaricomycetes</taxon>
        <taxon>Agaricomycetidae</taxon>
        <taxon>Agaricales</taxon>
        <taxon>Marasmiineae</taxon>
        <taxon>Omphalotaceae</taxon>
        <taxon>Marasmiellus</taxon>
    </lineage>
</organism>